<keyword evidence="4" id="KW-1185">Reference proteome</keyword>
<feature type="compositionally biased region" description="Basic and acidic residues" evidence="1">
    <location>
        <begin position="430"/>
        <end position="443"/>
    </location>
</feature>
<dbReference type="GO" id="GO:0000981">
    <property type="term" value="F:DNA-binding transcription factor activity, RNA polymerase II-specific"/>
    <property type="evidence" value="ECO:0007669"/>
    <property type="project" value="TreeGrafter"/>
</dbReference>
<dbReference type="SMART" id="SM00717">
    <property type="entry name" value="SANT"/>
    <property type="match status" value="2"/>
</dbReference>
<dbReference type="InterPro" id="IPR001005">
    <property type="entry name" value="SANT/Myb"/>
</dbReference>
<feature type="domain" description="Myb-like" evidence="2">
    <location>
        <begin position="132"/>
        <end position="183"/>
    </location>
</feature>
<dbReference type="InterPro" id="IPR050560">
    <property type="entry name" value="MYB_TF"/>
</dbReference>
<evidence type="ECO:0000313" key="4">
    <source>
        <dbReference type="Proteomes" id="UP000692954"/>
    </source>
</evidence>
<feature type="region of interest" description="Disordered" evidence="1">
    <location>
        <begin position="489"/>
        <end position="519"/>
    </location>
</feature>
<dbReference type="Proteomes" id="UP000692954">
    <property type="component" value="Unassembled WGS sequence"/>
</dbReference>
<feature type="compositionally biased region" description="Polar residues" evidence="1">
    <location>
        <begin position="507"/>
        <end position="519"/>
    </location>
</feature>
<dbReference type="PROSITE" id="PS50090">
    <property type="entry name" value="MYB_LIKE"/>
    <property type="match status" value="2"/>
</dbReference>
<reference evidence="3" key="1">
    <citation type="submission" date="2021-01" db="EMBL/GenBank/DDBJ databases">
        <authorList>
            <consortium name="Genoscope - CEA"/>
            <person name="William W."/>
        </authorList>
    </citation>
    <scope>NUCLEOTIDE SEQUENCE</scope>
</reference>
<dbReference type="EMBL" id="CAJJDN010000095">
    <property type="protein sequence ID" value="CAD8110162.1"/>
    <property type="molecule type" value="Genomic_DNA"/>
</dbReference>
<feature type="domain" description="Myb-like" evidence="2">
    <location>
        <begin position="70"/>
        <end position="124"/>
    </location>
</feature>
<proteinExistence type="predicted"/>
<gene>
    <name evidence="3" type="ORF">PSON_ATCC_30995.1.T0950087</name>
</gene>
<organism evidence="3 4">
    <name type="scientific">Paramecium sonneborni</name>
    <dbReference type="NCBI Taxonomy" id="65129"/>
    <lineage>
        <taxon>Eukaryota</taxon>
        <taxon>Sar</taxon>
        <taxon>Alveolata</taxon>
        <taxon>Ciliophora</taxon>
        <taxon>Intramacronucleata</taxon>
        <taxon>Oligohymenophorea</taxon>
        <taxon>Peniculida</taxon>
        <taxon>Parameciidae</taxon>
        <taxon>Paramecium</taxon>
    </lineage>
</organism>
<sequence length="534" mass="63320">MNNTSLSFLQKLSQFIQSIGEEKSLVDIQKLQNIIDLKIQQTSISLNDIIHFYEYCESQEFLKMHSSRIWTDEEWKVLIWVIQQYCLIYQKNSEDFKGQDWENISNIIAFKDKLNCQFKWYSHLRIMPTNKNWSSEEEQLLYNIITKEQNIKWFEVQYEMFIQSSGLYFRKAKQYRERWNNYLNPQVNKGIWTELDDYNLLQHVLVEGQNGLIFQRNQRIEQRIRLKIALKEVIQEIPEDASKQGLDKQSWFLIQIILKRLKPVEQTNLNQQDNNIYSQEQTHQQLNQYLLLQNPQQYYLNQFLQVPRISQQQPISNIQLIQQLSTFQHIPSQINIQQQLLNCQSQSYPQSQQGISTQIPQHQKIVSQQIMQQKFIQHQQQYQSTIHDFYQDQQFLLQQQQQQSQQYKCNLFSYQQNTSTNSIGTLSSQKSDKLVSDQIKEEENSGSSSNKEPKVQKMVCISVSPSINGSTSSVNSIDAIKKKFKNMSLDSEQNSPDLISKRKHQRSQSGAYDLNNQGKVKTKRSRFYYASYDS</sequence>
<name>A0A8S1Q3M3_9CILI</name>
<dbReference type="Pfam" id="PF13921">
    <property type="entry name" value="Myb_DNA-bind_6"/>
    <property type="match status" value="1"/>
</dbReference>
<evidence type="ECO:0000313" key="3">
    <source>
        <dbReference type="EMBL" id="CAD8110162.1"/>
    </source>
</evidence>
<dbReference type="PANTHER" id="PTHR45614">
    <property type="entry name" value="MYB PROTEIN-RELATED"/>
    <property type="match status" value="1"/>
</dbReference>
<dbReference type="OrthoDB" id="2143914at2759"/>
<dbReference type="AlphaFoldDB" id="A0A8S1Q3M3"/>
<accession>A0A8S1Q3M3</accession>
<evidence type="ECO:0000256" key="1">
    <source>
        <dbReference type="SAM" id="MobiDB-lite"/>
    </source>
</evidence>
<dbReference type="PANTHER" id="PTHR45614:SF274">
    <property type="entry name" value="MYB-LIKE DNA-BINDING PROTEIN"/>
    <property type="match status" value="1"/>
</dbReference>
<evidence type="ECO:0000259" key="2">
    <source>
        <dbReference type="PROSITE" id="PS50090"/>
    </source>
</evidence>
<dbReference type="GO" id="GO:0005634">
    <property type="term" value="C:nucleus"/>
    <property type="evidence" value="ECO:0007669"/>
    <property type="project" value="TreeGrafter"/>
</dbReference>
<comment type="caution">
    <text evidence="3">The sequence shown here is derived from an EMBL/GenBank/DDBJ whole genome shotgun (WGS) entry which is preliminary data.</text>
</comment>
<dbReference type="CDD" id="cd00167">
    <property type="entry name" value="SANT"/>
    <property type="match status" value="1"/>
</dbReference>
<dbReference type="GO" id="GO:0000978">
    <property type="term" value="F:RNA polymerase II cis-regulatory region sequence-specific DNA binding"/>
    <property type="evidence" value="ECO:0007669"/>
    <property type="project" value="TreeGrafter"/>
</dbReference>
<protein>
    <recommendedName>
        <fullName evidence="2">Myb-like domain-containing protein</fullName>
    </recommendedName>
</protein>
<feature type="region of interest" description="Disordered" evidence="1">
    <location>
        <begin position="422"/>
        <end position="455"/>
    </location>
</feature>